<evidence type="ECO:0000259" key="1">
    <source>
        <dbReference type="PROSITE" id="PS50994"/>
    </source>
</evidence>
<name>A0ABM1XJB2_AEDAL</name>
<proteinExistence type="predicted"/>
<dbReference type="PANTHER" id="PTHR37984">
    <property type="entry name" value="PROTEIN CBG26694"/>
    <property type="match status" value="1"/>
</dbReference>
<evidence type="ECO:0000313" key="3">
    <source>
        <dbReference type="Proteomes" id="UP000069940"/>
    </source>
</evidence>
<accession>A0ABM1XJB2</accession>
<dbReference type="Gene3D" id="3.30.420.10">
    <property type="entry name" value="Ribonuclease H-like superfamily/Ribonuclease H"/>
    <property type="match status" value="1"/>
</dbReference>
<dbReference type="InterPro" id="IPR012337">
    <property type="entry name" value="RNaseH-like_sf"/>
</dbReference>
<dbReference type="InterPro" id="IPR001584">
    <property type="entry name" value="Integrase_cat-core"/>
</dbReference>
<dbReference type="InterPro" id="IPR050951">
    <property type="entry name" value="Retrovirus_Pol_polyprotein"/>
</dbReference>
<dbReference type="PANTHER" id="PTHR37984:SF8">
    <property type="entry name" value="CCHC-TYPE DOMAIN-CONTAINING PROTEIN"/>
    <property type="match status" value="1"/>
</dbReference>
<dbReference type="SUPFAM" id="SSF53098">
    <property type="entry name" value="Ribonuclease H-like"/>
    <property type="match status" value="1"/>
</dbReference>
<dbReference type="EnsemblMetazoa" id="AALFPA23_000169.R39289">
    <property type="protein sequence ID" value="AALFPA23_000169.P39289"/>
    <property type="gene ID" value="AALFPA23_000169"/>
</dbReference>
<feature type="domain" description="Integrase catalytic" evidence="1">
    <location>
        <begin position="24"/>
        <end position="183"/>
    </location>
</feature>
<dbReference type="Pfam" id="PF00665">
    <property type="entry name" value="rve"/>
    <property type="match status" value="1"/>
</dbReference>
<dbReference type="Proteomes" id="UP000069940">
    <property type="component" value="Unassembled WGS sequence"/>
</dbReference>
<evidence type="ECO:0000313" key="2">
    <source>
        <dbReference type="EnsemblMetazoa" id="AALFPA23_000169.P39289"/>
    </source>
</evidence>
<dbReference type="PROSITE" id="PS50994">
    <property type="entry name" value="INTEGRASE"/>
    <property type="match status" value="1"/>
</dbReference>
<dbReference type="GeneID" id="134289898"/>
<keyword evidence="3" id="KW-1185">Reference proteome</keyword>
<sequence length="221" mass="25821">MTKYGSCGKFAPKQQPQPMQSHQTPSYPYQKVSMDLCEIDLDGRRRIYLITVDHFSDYFDVDETTSITISVIVKTCKKNFARFGEPQYVSTDSAVQFLSEEFQQFAHAWGFKHTVSAPYHQQANGKAESAVKITKTLLKKAYESKQDFWELLLQWRNTPNKTNSSPAQRLLILMAEEKYAPKIEEGVKERIKRSRQEAKLFYDLKARRDSCLLWRLETRFL</sequence>
<organism evidence="2 3">
    <name type="scientific">Aedes albopictus</name>
    <name type="common">Asian tiger mosquito</name>
    <name type="synonym">Stegomyia albopicta</name>
    <dbReference type="NCBI Taxonomy" id="7160"/>
    <lineage>
        <taxon>Eukaryota</taxon>
        <taxon>Metazoa</taxon>
        <taxon>Ecdysozoa</taxon>
        <taxon>Arthropoda</taxon>
        <taxon>Hexapoda</taxon>
        <taxon>Insecta</taxon>
        <taxon>Pterygota</taxon>
        <taxon>Neoptera</taxon>
        <taxon>Endopterygota</taxon>
        <taxon>Diptera</taxon>
        <taxon>Nematocera</taxon>
        <taxon>Culicoidea</taxon>
        <taxon>Culicidae</taxon>
        <taxon>Culicinae</taxon>
        <taxon>Aedini</taxon>
        <taxon>Aedes</taxon>
        <taxon>Stegomyia</taxon>
    </lineage>
</organism>
<reference evidence="2" key="2">
    <citation type="submission" date="2025-05" db="UniProtKB">
        <authorList>
            <consortium name="EnsemblMetazoa"/>
        </authorList>
    </citation>
    <scope>IDENTIFICATION</scope>
    <source>
        <strain evidence="2">Foshan</strain>
    </source>
</reference>
<dbReference type="RefSeq" id="XP_062712601.1">
    <property type="nucleotide sequence ID" value="XM_062856617.1"/>
</dbReference>
<reference evidence="3" key="1">
    <citation type="journal article" date="2015" name="Proc. Natl. Acad. Sci. U.S.A.">
        <title>Genome sequence of the Asian Tiger mosquito, Aedes albopictus, reveals insights into its biology, genetics, and evolution.</title>
        <authorList>
            <person name="Chen X.G."/>
            <person name="Jiang X."/>
            <person name="Gu J."/>
            <person name="Xu M."/>
            <person name="Wu Y."/>
            <person name="Deng Y."/>
            <person name="Zhang C."/>
            <person name="Bonizzoni M."/>
            <person name="Dermauw W."/>
            <person name="Vontas J."/>
            <person name="Armbruster P."/>
            <person name="Huang X."/>
            <person name="Yang Y."/>
            <person name="Zhang H."/>
            <person name="He W."/>
            <person name="Peng H."/>
            <person name="Liu Y."/>
            <person name="Wu K."/>
            <person name="Chen J."/>
            <person name="Lirakis M."/>
            <person name="Topalis P."/>
            <person name="Van Leeuwen T."/>
            <person name="Hall A.B."/>
            <person name="Jiang X."/>
            <person name="Thorpe C."/>
            <person name="Mueller R.L."/>
            <person name="Sun C."/>
            <person name="Waterhouse R.M."/>
            <person name="Yan G."/>
            <person name="Tu Z.J."/>
            <person name="Fang X."/>
            <person name="James A.A."/>
        </authorList>
    </citation>
    <scope>NUCLEOTIDE SEQUENCE [LARGE SCALE GENOMIC DNA]</scope>
    <source>
        <strain evidence="3">Foshan</strain>
    </source>
</reference>
<dbReference type="InterPro" id="IPR036397">
    <property type="entry name" value="RNaseH_sf"/>
</dbReference>
<protein>
    <recommendedName>
        <fullName evidence="1">Integrase catalytic domain-containing protein</fullName>
    </recommendedName>
</protein>